<organism evidence="1 2">
    <name type="scientific">Rhizobium gallicum</name>
    <dbReference type="NCBI Taxonomy" id="56730"/>
    <lineage>
        <taxon>Bacteria</taxon>
        <taxon>Pseudomonadati</taxon>
        <taxon>Pseudomonadota</taxon>
        <taxon>Alphaproteobacteria</taxon>
        <taxon>Hyphomicrobiales</taxon>
        <taxon>Rhizobiaceae</taxon>
        <taxon>Rhizobium/Agrobacterium group</taxon>
        <taxon>Rhizobium</taxon>
    </lineage>
</organism>
<proteinExistence type="predicted"/>
<reference evidence="1 2" key="1">
    <citation type="submission" date="2016-09" db="EMBL/GenBank/DDBJ databases">
        <title>The complete genome sequences of Rhizobium gallicum, symbiovars gallicum and phaseoli, symbionts associated to common bean (Phaseolus vulgaris).</title>
        <authorList>
            <person name="Bustos P."/>
            <person name="Santamaria R.I."/>
            <person name="Perez-Carrascal O.M."/>
            <person name="Juarez S."/>
            <person name="Lozano L."/>
            <person name="Martinez-Flores I."/>
            <person name="Martinez-Romero E."/>
            <person name="Cevallos M."/>
            <person name="Romero D."/>
            <person name="Davila G."/>
            <person name="Gonzalez V."/>
        </authorList>
    </citation>
    <scope>NUCLEOTIDE SEQUENCE [LARGE SCALE GENOMIC DNA]</scope>
    <source>
        <strain evidence="1 2">IE4872</strain>
    </source>
</reference>
<accession>A0A1L5ND78</accession>
<protein>
    <submittedName>
        <fullName evidence="1">Uncharacterized protein</fullName>
    </submittedName>
</protein>
<gene>
    <name evidence="1" type="ORF">IE4872_CH00173</name>
</gene>
<dbReference type="Proteomes" id="UP000184749">
    <property type="component" value="Chromosome"/>
</dbReference>
<evidence type="ECO:0000313" key="1">
    <source>
        <dbReference type="EMBL" id="APO65845.1"/>
    </source>
</evidence>
<sequence>MDSVTEWKRPLHMQFAVLFIADPSPSERAAYGKAQVRGRLCRTMAVVIAGSYTRRPYGCLSQSALRAGVPAGDQGLRTFFPQHLDRIRSFGSQAEFQLLNALLLSAVLISVGSYEAPWHHCADLRPLEA</sequence>
<name>A0A1L5ND78_9HYPH</name>
<evidence type="ECO:0000313" key="2">
    <source>
        <dbReference type="Proteomes" id="UP000184749"/>
    </source>
</evidence>
<dbReference type="EMBL" id="CP017101">
    <property type="protein sequence ID" value="APO65845.1"/>
    <property type="molecule type" value="Genomic_DNA"/>
</dbReference>
<dbReference type="AlphaFoldDB" id="A0A1L5ND78"/>